<protein>
    <recommendedName>
        <fullName evidence="1">Tse2 ADP-ribosyltransferase toxin domain-containing protein</fullName>
    </recommendedName>
</protein>
<evidence type="ECO:0000313" key="3">
    <source>
        <dbReference type="Proteomes" id="UP000076842"/>
    </source>
</evidence>
<dbReference type="InParanoid" id="A0A165FR10"/>
<dbReference type="EMBL" id="KV423968">
    <property type="protein sequence ID" value="KZT57089.1"/>
    <property type="molecule type" value="Genomic_DNA"/>
</dbReference>
<dbReference type="Pfam" id="PF18648">
    <property type="entry name" value="ADPRTs_Tse2"/>
    <property type="match status" value="1"/>
</dbReference>
<dbReference type="Proteomes" id="UP000076842">
    <property type="component" value="Unassembled WGS sequence"/>
</dbReference>
<reference evidence="2 3" key="1">
    <citation type="journal article" date="2016" name="Mol. Biol. Evol.">
        <title>Comparative Genomics of Early-Diverging Mushroom-Forming Fungi Provides Insights into the Origins of Lignocellulose Decay Capabilities.</title>
        <authorList>
            <person name="Nagy L.G."/>
            <person name="Riley R."/>
            <person name="Tritt A."/>
            <person name="Adam C."/>
            <person name="Daum C."/>
            <person name="Floudas D."/>
            <person name="Sun H."/>
            <person name="Yadav J.S."/>
            <person name="Pangilinan J."/>
            <person name="Larsson K.H."/>
            <person name="Matsuura K."/>
            <person name="Barry K."/>
            <person name="Labutti K."/>
            <person name="Kuo R."/>
            <person name="Ohm R.A."/>
            <person name="Bhattacharya S.S."/>
            <person name="Shirouzu T."/>
            <person name="Yoshinaga Y."/>
            <person name="Martin F.M."/>
            <person name="Grigoriev I.V."/>
            <person name="Hibbett D.S."/>
        </authorList>
    </citation>
    <scope>NUCLEOTIDE SEQUENCE [LARGE SCALE GENOMIC DNA]</scope>
    <source>
        <strain evidence="2 3">HHB12733</strain>
    </source>
</reference>
<gene>
    <name evidence="2" type="ORF">CALCODRAFT_496556</name>
</gene>
<organism evidence="2 3">
    <name type="scientific">Calocera cornea HHB12733</name>
    <dbReference type="NCBI Taxonomy" id="1353952"/>
    <lineage>
        <taxon>Eukaryota</taxon>
        <taxon>Fungi</taxon>
        <taxon>Dikarya</taxon>
        <taxon>Basidiomycota</taxon>
        <taxon>Agaricomycotina</taxon>
        <taxon>Dacrymycetes</taxon>
        <taxon>Dacrymycetales</taxon>
        <taxon>Dacrymycetaceae</taxon>
        <taxon>Calocera</taxon>
    </lineage>
</organism>
<accession>A0A165FR10</accession>
<dbReference type="AlphaFoldDB" id="A0A165FR10"/>
<keyword evidence="3" id="KW-1185">Reference proteome</keyword>
<name>A0A165FR10_9BASI</name>
<feature type="domain" description="Tse2 ADP-ribosyltransferase toxin" evidence="1">
    <location>
        <begin position="7"/>
        <end position="76"/>
    </location>
</feature>
<dbReference type="InterPro" id="IPR041018">
    <property type="entry name" value="ADPRTs_Tse2"/>
</dbReference>
<evidence type="ECO:0000313" key="2">
    <source>
        <dbReference type="EMBL" id="KZT57089.1"/>
    </source>
</evidence>
<proteinExistence type="predicted"/>
<sequence>MGPNLLDIVDTFIGNGNAEPVIYRIPEEIILPPELVLLHEHTDHHVLQCTKPMDLQPLNTFLTRFLRKSGQYMSLNEFWALAYDK</sequence>
<dbReference type="OrthoDB" id="10266325at2759"/>
<evidence type="ECO:0000259" key="1">
    <source>
        <dbReference type="Pfam" id="PF18648"/>
    </source>
</evidence>